<dbReference type="EMBL" id="CP022426">
    <property type="protein sequence ID" value="ATP10176.1"/>
    <property type="molecule type" value="Genomic_DNA"/>
</dbReference>
<keyword evidence="1" id="KW-0732">Signal</keyword>
<evidence type="ECO:0000313" key="2">
    <source>
        <dbReference type="EMBL" id="ATP10176.1"/>
    </source>
</evidence>
<feature type="signal peptide" evidence="1">
    <location>
        <begin position="1"/>
        <end position="22"/>
    </location>
</feature>
<dbReference type="RefSeq" id="WP_034524191.1">
    <property type="nucleotide sequence ID" value="NZ_ARYZ02000058.1"/>
</dbReference>
<evidence type="ECO:0000256" key="1">
    <source>
        <dbReference type="SAM" id="SignalP"/>
    </source>
</evidence>
<feature type="chain" id="PRO_5014354229" evidence="1">
    <location>
        <begin position="23"/>
        <end position="160"/>
    </location>
</feature>
<protein>
    <submittedName>
        <fullName evidence="2">Molybdopterin domain protein</fullName>
    </submittedName>
</protein>
<dbReference type="InterPro" id="IPR036374">
    <property type="entry name" value="OxRdtase_Mopterin-bd_sf"/>
</dbReference>
<dbReference type="SUPFAM" id="SSF56524">
    <property type="entry name" value="Oxidoreductase molybdopterin-binding domain"/>
    <property type="match status" value="1"/>
</dbReference>
<evidence type="ECO:0000313" key="3">
    <source>
        <dbReference type="Proteomes" id="UP000222916"/>
    </source>
</evidence>
<name>A0A2D1QIV5_AERSA</name>
<dbReference type="AlphaFoldDB" id="A0A2D1QIV5"/>
<proteinExistence type="predicted"/>
<accession>A0A2D1QIV5</accession>
<dbReference type="Proteomes" id="UP000222916">
    <property type="component" value="Chromosome"/>
</dbReference>
<sequence length="160" mass="17992">MGGWFGRGLLLCGYLVSAMALADDSFLRIKGDGCCNGKGEVVLTRAEFEALPQTEVKTHTPWTEGSHTYRGVLLRDLVRIYGLKSLEVKAVAINDYWASVPLEDGQLYPVLLAEKQDGKELTLRNKGPLWIIYPLSEHPELNKEVYHSRMVWQLTALESK</sequence>
<dbReference type="Gene3D" id="3.90.420.10">
    <property type="entry name" value="Oxidoreductase, molybdopterin-binding domain"/>
    <property type="match status" value="1"/>
</dbReference>
<gene>
    <name evidence="2" type="ORF">Asalp_30670</name>
</gene>
<dbReference type="OrthoDB" id="9798763at2"/>
<organism evidence="2 3">
    <name type="scientific">Aeromonas salmonicida subsp. pectinolytica 34mel</name>
    <dbReference type="NCBI Taxonomy" id="1324960"/>
    <lineage>
        <taxon>Bacteria</taxon>
        <taxon>Pseudomonadati</taxon>
        <taxon>Pseudomonadota</taxon>
        <taxon>Gammaproteobacteria</taxon>
        <taxon>Aeromonadales</taxon>
        <taxon>Aeromonadaceae</taxon>
        <taxon>Aeromonas</taxon>
    </lineage>
</organism>
<reference evidence="3" key="1">
    <citation type="journal article" date="2018" name="BMC Genomics">
        <title>The complete and fully assembled genome sequence of Aeromonas salmonicida subsp. pectinolytica and its comparative analysis with other Aeromonas species: investigation of the mobilome in environmental and pathogenic strains.</title>
        <authorList>
            <person name="Pfeiffer F."/>
            <person name="Zamora-Lagos M.A."/>
            <person name="Blettinger M."/>
            <person name="Yeroslaviz A."/>
            <person name="Dahl A."/>
            <person name="Gruber S."/>
            <person name="Habermann B.H."/>
        </authorList>
    </citation>
    <scope>NUCLEOTIDE SEQUENCE [LARGE SCALE GENOMIC DNA]</scope>
    <source>
        <strain evidence="3">34mel</strain>
    </source>
</reference>